<gene>
    <name evidence="2" type="ORF">GCM10010094_04360</name>
</gene>
<protein>
    <recommendedName>
        <fullName evidence="1">DUF397 domain-containing protein</fullName>
    </recommendedName>
</protein>
<sequence>MPSHRTEWFKSSYSGQNGECLEARVTAHRVNVRDSKAIPGPSLAFSPTSWNAFLQALGANADALLHADPGT</sequence>
<accession>A0A917QF37</accession>
<name>A0A917QF37_9ACTN</name>
<dbReference type="EMBL" id="BMPQ01000001">
    <property type="protein sequence ID" value="GGK47441.1"/>
    <property type="molecule type" value="Genomic_DNA"/>
</dbReference>
<reference evidence="2" key="1">
    <citation type="journal article" date="2014" name="Int. J. Syst. Evol. Microbiol.">
        <title>Complete genome sequence of Corynebacterium casei LMG S-19264T (=DSM 44701T), isolated from a smear-ripened cheese.</title>
        <authorList>
            <consortium name="US DOE Joint Genome Institute (JGI-PGF)"/>
            <person name="Walter F."/>
            <person name="Albersmeier A."/>
            <person name="Kalinowski J."/>
            <person name="Ruckert C."/>
        </authorList>
    </citation>
    <scope>NUCLEOTIDE SEQUENCE</scope>
    <source>
        <strain evidence="2">JCM 3035</strain>
    </source>
</reference>
<organism evidence="2 3">
    <name type="scientific">Streptomyces flaveus</name>
    <dbReference type="NCBI Taxonomy" id="66370"/>
    <lineage>
        <taxon>Bacteria</taxon>
        <taxon>Bacillati</taxon>
        <taxon>Actinomycetota</taxon>
        <taxon>Actinomycetes</taxon>
        <taxon>Kitasatosporales</taxon>
        <taxon>Streptomycetaceae</taxon>
        <taxon>Streptomyces</taxon>
        <taxon>Streptomyces aurantiacus group</taxon>
    </lineage>
</organism>
<evidence type="ECO:0000313" key="2">
    <source>
        <dbReference type="EMBL" id="GGK47441.1"/>
    </source>
</evidence>
<keyword evidence="3" id="KW-1185">Reference proteome</keyword>
<dbReference type="Proteomes" id="UP000637788">
    <property type="component" value="Unassembled WGS sequence"/>
</dbReference>
<dbReference type="InterPro" id="IPR007278">
    <property type="entry name" value="DUF397"/>
</dbReference>
<feature type="domain" description="DUF397" evidence="1">
    <location>
        <begin position="7"/>
        <end position="57"/>
    </location>
</feature>
<evidence type="ECO:0000259" key="1">
    <source>
        <dbReference type="Pfam" id="PF04149"/>
    </source>
</evidence>
<comment type="caution">
    <text evidence="2">The sequence shown here is derived from an EMBL/GenBank/DDBJ whole genome shotgun (WGS) entry which is preliminary data.</text>
</comment>
<dbReference type="RefSeq" id="WP_189320166.1">
    <property type="nucleotide sequence ID" value="NZ_BMPQ01000001.1"/>
</dbReference>
<evidence type="ECO:0000313" key="3">
    <source>
        <dbReference type="Proteomes" id="UP000637788"/>
    </source>
</evidence>
<reference evidence="2" key="2">
    <citation type="submission" date="2020-09" db="EMBL/GenBank/DDBJ databases">
        <authorList>
            <person name="Sun Q."/>
            <person name="Ohkuma M."/>
        </authorList>
    </citation>
    <scope>NUCLEOTIDE SEQUENCE</scope>
    <source>
        <strain evidence="2">JCM 3035</strain>
    </source>
</reference>
<dbReference type="Pfam" id="PF04149">
    <property type="entry name" value="DUF397"/>
    <property type="match status" value="1"/>
</dbReference>
<proteinExistence type="predicted"/>
<dbReference type="AlphaFoldDB" id="A0A917QF37"/>